<organism evidence="2 3">
    <name type="scientific">Paenirhodobacter populi</name>
    <dbReference type="NCBI Taxonomy" id="2306993"/>
    <lineage>
        <taxon>Bacteria</taxon>
        <taxon>Pseudomonadati</taxon>
        <taxon>Pseudomonadota</taxon>
        <taxon>Alphaproteobacteria</taxon>
        <taxon>Rhodobacterales</taxon>
        <taxon>Rhodobacter group</taxon>
        <taxon>Paenirhodobacter</taxon>
    </lineage>
</organism>
<dbReference type="AlphaFoldDB" id="A0A443JJY4"/>
<gene>
    <name evidence="2" type="ORF">D2T30_10705</name>
</gene>
<keyword evidence="1" id="KW-1133">Transmembrane helix</keyword>
<dbReference type="InterPro" id="IPR025961">
    <property type="entry name" value="Metal_resist"/>
</dbReference>
<protein>
    <submittedName>
        <fullName evidence="2">Periplasmic heavy metal sensor</fullName>
    </submittedName>
</protein>
<sequence length="164" mass="17882">MTDGSMGKSMKMLLIASLAVNVLVVGVAVGGYLGLDRQSPPRPPQPPDMALGPLGSAFSREDRAAMMREAEKAGADLGMMRDSLRQDMQALLAALTAEPWDPDRVKQSLAEMRVRTERRAELGEKVMIDRLSAMSPEERQAYAAKLRARFDRLLSRAPSPGQGD</sequence>
<dbReference type="Pfam" id="PF13801">
    <property type="entry name" value="Metal_resist"/>
    <property type="match status" value="1"/>
</dbReference>
<evidence type="ECO:0000313" key="3">
    <source>
        <dbReference type="Proteomes" id="UP000284476"/>
    </source>
</evidence>
<evidence type="ECO:0000256" key="1">
    <source>
        <dbReference type="SAM" id="Phobius"/>
    </source>
</evidence>
<accession>A0A443JJY4</accession>
<keyword evidence="1" id="KW-0472">Membrane</keyword>
<reference evidence="2 3" key="1">
    <citation type="submission" date="2019-01" db="EMBL/GenBank/DDBJ databases">
        <title>Sinorhodobacter populi sp. nov. isolated from the symptomatic bark tissue of Populus euramericana canker.</title>
        <authorList>
            <person name="Xu G."/>
        </authorList>
    </citation>
    <scope>NUCLEOTIDE SEQUENCE [LARGE SCALE GENOMIC DNA]</scope>
    <source>
        <strain evidence="2 3">SK2B-1</strain>
    </source>
</reference>
<comment type="caution">
    <text evidence="2">The sequence shown here is derived from an EMBL/GenBank/DDBJ whole genome shotgun (WGS) entry which is preliminary data.</text>
</comment>
<feature type="transmembrane region" description="Helical" evidence="1">
    <location>
        <begin position="12"/>
        <end position="35"/>
    </location>
</feature>
<evidence type="ECO:0000313" key="2">
    <source>
        <dbReference type="EMBL" id="RWR20834.1"/>
    </source>
</evidence>
<dbReference type="Proteomes" id="UP000284476">
    <property type="component" value="Unassembled WGS sequence"/>
</dbReference>
<dbReference type="EMBL" id="SAUZ01000011">
    <property type="protein sequence ID" value="RWR20834.1"/>
    <property type="molecule type" value="Genomic_DNA"/>
</dbReference>
<name>A0A443JJY4_9RHOB</name>
<keyword evidence="1" id="KW-0812">Transmembrane</keyword>
<proteinExistence type="predicted"/>